<evidence type="ECO:0000313" key="1">
    <source>
        <dbReference type="EMBL" id="TWG07574.1"/>
    </source>
</evidence>
<proteinExistence type="predicted"/>
<comment type="caution">
    <text evidence="1">The sequence shown here is derived from an EMBL/GenBank/DDBJ whole genome shotgun (WGS) entry which is preliminary data.</text>
</comment>
<dbReference type="InterPro" id="IPR021235">
    <property type="entry name" value="DUF2637"/>
</dbReference>
<evidence type="ECO:0000313" key="2">
    <source>
        <dbReference type="Proteomes" id="UP000316184"/>
    </source>
</evidence>
<reference evidence="1 2" key="1">
    <citation type="submission" date="2019-06" db="EMBL/GenBank/DDBJ databases">
        <title>Sequencing the genomes of 1000 actinobacteria strains.</title>
        <authorList>
            <person name="Klenk H.-P."/>
        </authorList>
    </citation>
    <scope>NUCLEOTIDE SEQUENCE [LARGE SCALE GENOMIC DNA]</scope>
    <source>
        <strain evidence="1 2">DSM 46699</strain>
    </source>
</reference>
<accession>A0A561V7I6</accession>
<organism evidence="1 2">
    <name type="scientific">Saccharopolyspora dendranthemae</name>
    <dbReference type="NCBI Taxonomy" id="1181886"/>
    <lineage>
        <taxon>Bacteria</taxon>
        <taxon>Bacillati</taxon>
        <taxon>Actinomycetota</taxon>
        <taxon>Actinomycetes</taxon>
        <taxon>Pseudonocardiales</taxon>
        <taxon>Pseudonocardiaceae</taxon>
        <taxon>Saccharopolyspora</taxon>
    </lineage>
</organism>
<dbReference type="Proteomes" id="UP000316184">
    <property type="component" value="Unassembled WGS sequence"/>
</dbReference>
<gene>
    <name evidence="1" type="ORF">FHU35_11191</name>
</gene>
<sequence length="63" mass="7043">MGWAASFAGLHEFGVISMTGFGCWTTWLVPATFDDTTFAGGRLRPHITWRTTVHRAYGINPRD</sequence>
<keyword evidence="2" id="KW-1185">Reference proteome</keyword>
<dbReference type="Pfam" id="PF10935">
    <property type="entry name" value="DUF2637"/>
    <property type="match status" value="1"/>
</dbReference>
<name>A0A561V7I6_9PSEU</name>
<dbReference type="EMBL" id="VIWX01000001">
    <property type="protein sequence ID" value="TWG07574.1"/>
    <property type="molecule type" value="Genomic_DNA"/>
</dbReference>
<dbReference type="AlphaFoldDB" id="A0A561V7I6"/>
<protein>
    <submittedName>
        <fullName evidence="1">Uncharacterized protein DUF2637</fullName>
    </submittedName>
</protein>